<proteinExistence type="predicted"/>
<evidence type="ECO:0000313" key="1">
    <source>
        <dbReference type="EMBL" id="TFK64844.1"/>
    </source>
</evidence>
<organism evidence="1 2">
    <name type="scientific">Pluteus cervinus</name>
    <dbReference type="NCBI Taxonomy" id="181527"/>
    <lineage>
        <taxon>Eukaryota</taxon>
        <taxon>Fungi</taxon>
        <taxon>Dikarya</taxon>
        <taxon>Basidiomycota</taxon>
        <taxon>Agaricomycotina</taxon>
        <taxon>Agaricomycetes</taxon>
        <taxon>Agaricomycetidae</taxon>
        <taxon>Agaricales</taxon>
        <taxon>Pluteineae</taxon>
        <taxon>Pluteaceae</taxon>
        <taxon>Pluteus</taxon>
    </lineage>
</organism>
<protein>
    <submittedName>
        <fullName evidence="1">Uncharacterized protein</fullName>
    </submittedName>
</protein>
<sequence length="331" mass="37336">MPGLLLRTAAVSARISPSHVLKARRMFAQPVVPPVPEHRNRLPYDLEREIIEFAAHCFPGFAPTLALVSRRAQAWVEAIIYHTIVLDFPLLTTILFLRTVDARPAGFFSKRVKNLCITTMVPYSHAQRVLAVCTNLDSLTCWTDGILPFLTVRENPPVAHSLQRLSIKLGEMQGRTGGYGQPYRDSSFLRSLFKLPVFQRLTHLDVVHPPAGVTAEDWTSILSLPALTHLSLGDLGIAQHHTLLPALVPILDESPTLEVLVLISSQHLFRLSLKALDVRDPRLVVLSQFHEGSSVKEYWESVRRGERDFWTLPEDLVKIRRKEGTYDPIWA</sequence>
<dbReference type="Proteomes" id="UP000308600">
    <property type="component" value="Unassembled WGS sequence"/>
</dbReference>
<accession>A0ACD3AHK3</accession>
<name>A0ACD3AHK3_9AGAR</name>
<evidence type="ECO:0000313" key="2">
    <source>
        <dbReference type="Proteomes" id="UP000308600"/>
    </source>
</evidence>
<keyword evidence="2" id="KW-1185">Reference proteome</keyword>
<gene>
    <name evidence="1" type="ORF">BDN72DRAFT_846253</name>
</gene>
<reference evidence="1 2" key="1">
    <citation type="journal article" date="2019" name="Nat. Ecol. Evol.">
        <title>Megaphylogeny resolves global patterns of mushroom evolution.</title>
        <authorList>
            <person name="Varga T."/>
            <person name="Krizsan K."/>
            <person name="Foldi C."/>
            <person name="Dima B."/>
            <person name="Sanchez-Garcia M."/>
            <person name="Sanchez-Ramirez S."/>
            <person name="Szollosi G.J."/>
            <person name="Szarkandi J.G."/>
            <person name="Papp V."/>
            <person name="Albert L."/>
            <person name="Andreopoulos W."/>
            <person name="Angelini C."/>
            <person name="Antonin V."/>
            <person name="Barry K.W."/>
            <person name="Bougher N.L."/>
            <person name="Buchanan P."/>
            <person name="Buyck B."/>
            <person name="Bense V."/>
            <person name="Catcheside P."/>
            <person name="Chovatia M."/>
            <person name="Cooper J."/>
            <person name="Damon W."/>
            <person name="Desjardin D."/>
            <person name="Finy P."/>
            <person name="Geml J."/>
            <person name="Haridas S."/>
            <person name="Hughes K."/>
            <person name="Justo A."/>
            <person name="Karasinski D."/>
            <person name="Kautmanova I."/>
            <person name="Kiss B."/>
            <person name="Kocsube S."/>
            <person name="Kotiranta H."/>
            <person name="LaButti K.M."/>
            <person name="Lechner B.E."/>
            <person name="Liimatainen K."/>
            <person name="Lipzen A."/>
            <person name="Lukacs Z."/>
            <person name="Mihaltcheva S."/>
            <person name="Morgado L.N."/>
            <person name="Niskanen T."/>
            <person name="Noordeloos M.E."/>
            <person name="Ohm R.A."/>
            <person name="Ortiz-Santana B."/>
            <person name="Ovrebo C."/>
            <person name="Racz N."/>
            <person name="Riley R."/>
            <person name="Savchenko A."/>
            <person name="Shiryaev A."/>
            <person name="Soop K."/>
            <person name="Spirin V."/>
            <person name="Szebenyi C."/>
            <person name="Tomsovsky M."/>
            <person name="Tulloss R.E."/>
            <person name="Uehling J."/>
            <person name="Grigoriev I.V."/>
            <person name="Vagvolgyi C."/>
            <person name="Papp T."/>
            <person name="Martin F.M."/>
            <person name="Miettinen O."/>
            <person name="Hibbett D.S."/>
            <person name="Nagy L.G."/>
        </authorList>
    </citation>
    <scope>NUCLEOTIDE SEQUENCE [LARGE SCALE GENOMIC DNA]</scope>
    <source>
        <strain evidence="1 2">NL-1719</strain>
    </source>
</reference>
<dbReference type="EMBL" id="ML208459">
    <property type="protein sequence ID" value="TFK64844.1"/>
    <property type="molecule type" value="Genomic_DNA"/>
</dbReference>